<keyword evidence="5 7" id="KW-1133">Transmembrane helix</keyword>
<evidence type="ECO:0000259" key="9">
    <source>
        <dbReference type="PROSITE" id="PS50928"/>
    </source>
</evidence>
<dbReference type="PANTHER" id="PTHR43005">
    <property type="entry name" value="BLR7065 PROTEIN"/>
    <property type="match status" value="1"/>
</dbReference>
<name>A0A7C4HY83_CALS0</name>
<evidence type="ECO:0000256" key="1">
    <source>
        <dbReference type="ARBA" id="ARBA00004651"/>
    </source>
</evidence>
<evidence type="ECO:0000256" key="4">
    <source>
        <dbReference type="ARBA" id="ARBA00022692"/>
    </source>
</evidence>
<protein>
    <submittedName>
        <fullName evidence="11">Sugar ABC transporter permease</fullName>
    </submittedName>
</protein>
<dbReference type="GO" id="GO:0055085">
    <property type="term" value="P:transmembrane transport"/>
    <property type="evidence" value="ECO:0007669"/>
    <property type="project" value="InterPro"/>
</dbReference>
<proteinExistence type="inferred from homology"/>
<feature type="transmembrane region" description="Helical" evidence="7">
    <location>
        <begin position="126"/>
        <end position="153"/>
    </location>
</feature>
<keyword evidence="3" id="KW-1003">Cell membrane</keyword>
<reference evidence="11" key="1">
    <citation type="journal article" date="2020" name="mSystems">
        <title>Genome- and Community-Level Interaction Insights into Carbon Utilization and Element Cycling Functions of Hydrothermarchaeota in Hydrothermal Sediment.</title>
        <authorList>
            <person name="Zhou Z."/>
            <person name="Liu Y."/>
            <person name="Xu W."/>
            <person name="Pan J."/>
            <person name="Luo Z.H."/>
            <person name="Li M."/>
        </authorList>
    </citation>
    <scope>NUCLEOTIDE SEQUENCE [LARGE SCALE GENOMIC DNA]</scope>
    <source>
        <strain evidence="11">SpSt-613</strain>
        <strain evidence="10">SpSt-669</strain>
    </source>
</reference>
<evidence type="ECO:0000313" key="10">
    <source>
        <dbReference type="EMBL" id="HGL40059.1"/>
    </source>
</evidence>
<dbReference type="GO" id="GO:0005886">
    <property type="term" value="C:plasma membrane"/>
    <property type="evidence" value="ECO:0007669"/>
    <property type="project" value="UniProtKB-SubCell"/>
</dbReference>
<dbReference type="EMBL" id="DTAD01000034">
    <property type="protein sequence ID" value="HGN90243.1"/>
    <property type="molecule type" value="Genomic_DNA"/>
</dbReference>
<feature type="domain" description="ABC transmembrane type-1" evidence="9">
    <location>
        <begin position="191"/>
        <end position="401"/>
    </location>
</feature>
<organism evidence="11">
    <name type="scientific">Caldiarchaeum subterraneum</name>
    <dbReference type="NCBI Taxonomy" id="311458"/>
    <lineage>
        <taxon>Archaea</taxon>
        <taxon>Nitrososphaerota</taxon>
        <taxon>Candidatus Caldarchaeales</taxon>
        <taxon>Candidatus Caldarchaeaceae</taxon>
        <taxon>Candidatus Caldarchaeum</taxon>
    </lineage>
</organism>
<feature type="transmembrane region" description="Helical" evidence="7">
    <location>
        <begin position="383"/>
        <end position="402"/>
    </location>
</feature>
<evidence type="ECO:0000256" key="7">
    <source>
        <dbReference type="RuleBase" id="RU363032"/>
    </source>
</evidence>
<sequence length="408" mass="47142">MHQRHHPNRMVQKPHTIQQSVRRLDTFPGRLLERALLRRDVDGCARGDTLRSGWSSKPTNSSRQPRKKTQRDNPKRKLSTGIREVRTTSEKCCAAHQTRSAYQLKINSTFLFFFFRMGRRNLRSPITYRAFPIFLIIPAVALVIFLVIFPLIWALGLSFYSYNALRGDSPVFVGLDNYSLLLNSGEIWRRFITTGQFVLYAVVLEFLVGFALAHLFFTKFKGRRLAITLVTTPLLIAPVAVGIFFRYIYDATFGVFTYFVELVTGQRIRMLSQQPMLAVVFMDVWQWSPFMMLFILAGLEAIPKHMLESSEIDRLSWINKFRYVVWPKIKPLVALALLFRTMDAFRTFDTIFTLTGGGPGTLTEVLSITIYRTAFQFFRTGEATALAFIFLVIIILLTNLYLRLARRE</sequence>
<dbReference type="EMBL" id="DTCM01000003">
    <property type="protein sequence ID" value="HGL40059.1"/>
    <property type="molecule type" value="Genomic_DNA"/>
</dbReference>
<comment type="subcellular location">
    <subcellularLocation>
        <location evidence="1 7">Cell membrane</location>
        <topology evidence="1 7">Multi-pass membrane protein</topology>
    </subcellularLocation>
</comment>
<evidence type="ECO:0000256" key="6">
    <source>
        <dbReference type="ARBA" id="ARBA00023136"/>
    </source>
</evidence>
<comment type="caution">
    <text evidence="11">The sequence shown here is derived from an EMBL/GenBank/DDBJ whole genome shotgun (WGS) entry which is preliminary data.</text>
</comment>
<feature type="region of interest" description="Disordered" evidence="8">
    <location>
        <begin position="1"/>
        <end position="22"/>
    </location>
</feature>
<evidence type="ECO:0000256" key="5">
    <source>
        <dbReference type="ARBA" id="ARBA00022989"/>
    </source>
</evidence>
<accession>A0A7C4HY83</accession>
<dbReference type="AlphaFoldDB" id="A0A7C4HY83"/>
<gene>
    <name evidence="11" type="ORF">ENT82_03820</name>
    <name evidence="10" type="ORF">ENU43_00080</name>
</gene>
<comment type="similarity">
    <text evidence="7">Belongs to the binding-protein-dependent transport system permease family.</text>
</comment>
<evidence type="ECO:0000256" key="3">
    <source>
        <dbReference type="ARBA" id="ARBA00022475"/>
    </source>
</evidence>
<evidence type="ECO:0000256" key="2">
    <source>
        <dbReference type="ARBA" id="ARBA00022448"/>
    </source>
</evidence>
<dbReference type="PROSITE" id="PS50928">
    <property type="entry name" value="ABC_TM1"/>
    <property type="match status" value="1"/>
</dbReference>
<evidence type="ECO:0000256" key="8">
    <source>
        <dbReference type="SAM" id="MobiDB-lite"/>
    </source>
</evidence>
<dbReference type="PANTHER" id="PTHR43005:SF1">
    <property type="entry name" value="SPERMIDINE_PUTRESCINE TRANSPORT SYSTEM PERMEASE PROTEIN"/>
    <property type="match status" value="1"/>
</dbReference>
<feature type="compositionally biased region" description="Polar residues" evidence="8">
    <location>
        <begin position="52"/>
        <end position="63"/>
    </location>
</feature>
<dbReference type="CDD" id="cd06261">
    <property type="entry name" value="TM_PBP2"/>
    <property type="match status" value="1"/>
</dbReference>
<feature type="transmembrane region" description="Helical" evidence="7">
    <location>
        <begin position="225"/>
        <end position="249"/>
    </location>
</feature>
<keyword evidence="6 7" id="KW-0472">Membrane</keyword>
<evidence type="ECO:0000313" key="11">
    <source>
        <dbReference type="EMBL" id="HGN90243.1"/>
    </source>
</evidence>
<feature type="transmembrane region" description="Helical" evidence="7">
    <location>
        <begin position="197"/>
        <end position="218"/>
    </location>
</feature>
<dbReference type="Gene3D" id="1.10.3720.10">
    <property type="entry name" value="MetI-like"/>
    <property type="match status" value="1"/>
</dbReference>
<dbReference type="InterPro" id="IPR000515">
    <property type="entry name" value="MetI-like"/>
</dbReference>
<feature type="transmembrane region" description="Helical" evidence="7">
    <location>
        <begin position="284"/>
        <end position="302"/>
    </location>
</feature>
<dbReference type="Pfam" id="PF00528">
    <property type="entry name" value="BPD_transp_1"/>
    <property type="match status" value="1"/>
</dbReference>
<keyword evidence="4 7" id="KW-0812">Transmembrane</keyword>
<dbReference type="SUPFAM" id="SSF161098">
    <property type="entry name" value="MetI-like"/>
    <property type="match status" value="1"/>
</dbReference>
<keyword evidence="2 7" id="KW-0813">Transport</keyword>
<dbReference type="InterPro" id="IPR035906">
    <property type="entry name" value="MetI-like_sf"/>
</dbReference>
<feature type="region of interest" description="Disordered" evidence="8">
    <location>
        <begin position="48"/>
        <end position="81"/>
    </location>
</feature>